<dbReference type="InterPro" id="IPR018337">
    <property type="entry name" value="Cell_wall/Cho-bd_repeat"/>
</dbReference>
<keyword evidence="5" id="KW-1185">Reference proteome</keyword>
<organism evidence="4 5">
    <name type="scientific">Clostridium saccharoperbutylacetonicum N1-4(HMT)</name>
    <dbReference type="NCBI Taxonomy" id="931276"/>
    <lineage>
        <taxon>Bacteria</taxon>
        <taxon>Bacillati</taxon>
        <taxon>Bacillota</taxon>
        <taxon>Clostridia</taxon>
        <taxon>Eubacteriales</taxon>
        <taxon>Clostridiaceae</taxon>
        <taxon>Clostridium</taxon>
    </lineage>
</organism>
<proteinExistence type="predicted"/>
<dbReference type="HOGENOM" id="CLU_020400_0_0_9"/>
<evidence type="ECO:0000256" key="1">
    <source>
        <dbReference type="ARBA" id="ARBA00022737"/>
    </source>
</evidence>
<evidence type="ECO:0000313" key="4">
    <source>
        <dbReference type="EMBL" id="AGF58061.1"/>
    </source>
</evidence>
<feature type="chain" id="PRO_5004015827" description="Cell wall binding repeat-containing protein" evidence="3">
    <location>
        <begin position="27"/>
        <end position="568"/>
    </location>
</feature>
<dbReference type="Proteomes" id="UP000011728">
    <property type="component" value="Chromosome"/>
</dbReference>
<dbReference type="Pfam" id="PF19127">
    <property type="entry name" value="Choline_bind_3"/>
    <property type="match status" value="1"/>
</dbReference>
<feature type="repeat" description="Cell wall-binding" evidence="2">
    <location>
        <begin position="530"/>
        <end position="549"/>
    </location>
</feature>
<keyword evidence="3" id="KW-0732">Signal</keyword>
<dbReference type="PATRIC" id="fig|931276.5.peg.4339"/>
<gene>
    <name evidence="4" type="ORF">Cspa_c43080</name>
</gene>
<dbReference type="EMBL" id="CP004121">
    <property type="protein sequence ID" value="AGF58061.1"/>
    <property type="molecule type" value="Genomic_DNA"/>
</dbReference>
<dbReference type="AlphaFoldDB" id="M1MTM3"/>
<accession>M1MTM3</accession>
<sequence>MLKRITKVTSLLVTAAAVISMIPAMAADVKKYDTEEGTIYGAKSLGRGSYIIDGEINGKDDAVYYLADGKYTQLEDAGAGDEIGDIYKDKYLDFNNGDYYIDITTGKKIDDKVLDDINSDVADALRKKIKKDNEGRFLESSYEGNHIQPDKIKGNDKTDIWGATGKWREFQYDLKTKYQFQGKLKDIIYTDESGNYVDADYNLGNVGVYFTTAAGVTIKNTKDTYDVTVGGVDYTLKAQIINDATRDEDADYITRSAKLTIWKKLKTDSDVDASYTNVTDQVFFGSKAKHYKAPVINSSDNSVTVLQRISKAQASGDVDGIKYAENVGTYFTTDDKGNQAHIFGLFDFSKLPTPGNIPFGLITGSPDGIASHCFDPVEKKYYAQTINFKAENGYYYTDVSDYDDTSADAWGIGGGNLYSVGSGYVKKWNNKDSKFDKLYKVDGSFDKFNVAYDASVVAWNENDKVYSLIFNKPSENTDTTKTTTPAVVATGWVKAADGTWNYVKTDGTKATGWLQDGATWYYLNTAGVMQTGWINDNGTWYYCNASGAMLANTTIDGYVLGANGAWIV</sequence>
<evidence type="ECO:0000256" key="2">
    <source>
        <dbReference type="PROSITE-ProRule" id="PRU00591"/>
    </source>
</evidence>
<name>M1MTM3_9CLOT</name>
<evidence type="ECO:0000313" key="5">
    <source>
        <dbReference type="Proteomes" id="UP000011728"/>
    </source>
</evidence>
<dbReference type="STRING" id="36745.CLSAP_40750"/>
<dbReference type="RefSeq" id="WP_015394372.1">
    <property type="nucleotide sequence ID" value="NC_020291.1"/>
</dbReference>
<dbReference type="SUPFAM" id="SSF69360">
    <property type="entry name" value="Cell wall binding repeat"/>
    <property type="match status" value="1"/>
</dbReference>
<evidence type="ECO:0000256" key="3">
    <source>
        <dbReference type="SAM" id="SignalP"/>
    </source>
</evidence>
<reference evidence="4 5" key="1">
    <citation type="submission" date="2013-02" db="EMBL/GenBank/DDBJ databases">
        <title>Genome sequence of Clostridium saccharoperbutylacetonicum N1-4(HMT).</title>
        <authorList>
            <person name="Poehlein A."/>
            <person name="Daniel R."/>
        </authorList>
    </citation>
    <scope>NUCLEOTIDE SEQUENCE [LARGE SCALE GENOMIC DNA]</scope>
    <source>
        <strain evidence="5">N1-4(HMT)</strain>
    </source>
</reference>
<keyword evidence="1" id="KW-0677">Repeat</keyword>
<dbReference type="eggNOG" id="COG5263">
    <property type="taxonomic scope" value="Bacteria"/>
</dbReference>
<evidence type="ECO:0008006" key="6">
    <source>
        <dbReference type="Google" id="ProtNLM"/>
    </source>
</evidence>
<dbReference type="Gene3D" id="2.10.270.10">
    <property type="entry name" value="Cholin Binding"/>
    <property type="match status" value="1"/>
</dbReference>
<protein>
    <recommendedName>
        <fullName evidence="6">Cell wall binding repeat-containing protein</fullName>
    </recommendedName>
</protein>
<dbReference type="KEGG" id="csr:Cspa_c43080"/>
<dbReference type="OrthoDB" id="1937958at2"/>
<feature type="signal peptide" evidence="3">
    <location>
        <begin position="1"/>
        <end position="26"/>
    </location>
</feature>
<dbReference type="PROSITE" id="PS51170">
    <property type="entry name" value="CW"/>
    <property type="match status" value="2"/>
</dbReference>
<feature type="repeat" description="Cell wall-binding" evidence="2">
    <location>
        <begin position="510"/>
        <end position="529"/>
    </location>
</feature>